<gene>
    <name evidence="3" type="ORF">FSB_LOCUS14351</name>
</gene>
<sequence>MAKKKKTQGKLAQYVNTPQAMAVFHRHYGVPDDVHLEYRFWKDALTCEPEDLILPLVAIIEGGVRFPMDSLLTNFLDYFNLCPNQISPNIFRIVMGVVELNRWLGLDLTVHDIIATYSLRTTQHEAYSLRPRDIYNTPVNSLPDTNKDMIDDFFLRKKPQKHLTNFAALQIVYDSEVCTDEYANPRSAFKLLRYIPSARSFLACRQVKDLAAALANIENQVAPAHDIREMSKINLKKLLPPPNIQAEASESTPPGDLIRKRKRKGSSEGETSRPEPQIVSEVLRAEAPSFEVYGDPVRSDTTDLRIGGEGSNTATALSEVARLPVDMAVWKQSTNQEVINNLHRGLMMAVQGSFKLGNWFQRQTAKLENSLKVATRTFNLRDEVEALKREVAAYKDQVRIAVLKKDEADLKTKETEDFLRNALEANTKAEERIKALEANMAAREKAAFDQGQVEAQVTMTNQLLGVYNEAFQQEWKALYSWPESEDMPQLPPRENLPYPNAPIGVPEEELPEPLPQLSEEAGPSST</sequence>
<proteinExistence type="predicted"/>
<protein>
    <submittedName>
        <fullName evidence="3">Uncharacterized protein</fullName>
    </submittedName>
</protein>
<name>A0A2N9FHX0_FAGSY</name>
<dbReference type="AlphaFoldDB" id="A0A2N9FHX0"/>
<feature type="region of interest" description="Disordered" evidence="2">
    <location>
        <begin position="241"/>
        <end position="279"/>
    </location>
</feature>
<evidence type="ECO:0000313" key="3">
    <source>
        <dbReference type="EMBL" id="SPC86469.1"/>
    </source>
</evidence>
<feature type="region of interest" description="Disordered" evidence="2">
    <location>
        <begin position="483"/>
        <end position="526"/>
    </location>
</feature>
<feature type="coiled-coil region" evidence="1">
    <location>
        <begin position="377"/>
        <end position="446"/>
    </location>
</feature>
<reference evidence="3" key="1">
    <citation type="submission" date="2018-02" db="EMBL/GenBank/DDBJ databases">
        <authorList>
            <person name="Cohen D.B."/>
            <person name="Kent A.D."/>
        </authorList>
    </citation>
    <scope>NUCLEOTIDE SEQUENCE</scope>
</reference>
<evidence type="ECO:0000256" key="2">
    <source>
        <dbReference type="SAM" id="MobiDB-lite"/>
    </source>
</evidence>
<organism evidence="3">
    <name type="scientific">Fagus sylvatica</name>
    <name type="common">Beechnut</name>
    <dbReference type="NCBI Taxonomy" id="28930"/>
    <lineage>
        <taxon>Eukaryota</taxon>
        <taxon>Viridiplantae</taxon>
        <taxon>Streptophyta</taxon>
        <taxon>Embryophyta</taxon>
        <taxon>Tracheophyta</taxon>
        <taxon>Spermatophyta</taxon>
        <taxon>Magnoliopsida</taxon>
        <taxon>eudicotyledons</taxon>
        <taxon>Gunneridae</taxon>
        <taxon>Pentapetalae</taxon>
        <taxon>rosids</taxon>
        <taxon>fabids</taxon>
        <taxon>Fagales</taxon>
        <taxon>Fagaceae</taxon>
        <taxon>Fagus</taxon>
    </lineage>
</organism>
<keyword evidence="1" id="KW-0175">Coiled coil</keyword>
<evidence type="ECO:0000256" key="1">
    <source>
        <dbReference type="SAM" id="Coils"/>
    </source>
</evidence>
<accession>A0A2N9FHX0</accession>
<dbReference type="EMBL" id="OIVN01000853">
    <property type="protein sequence ID" value="SPC86469.1"/>
    <property type="molecule type" value="Genomic_DNA"/>
</dbReference>